<accession>A0ABZ2GFY1</accession>
<feature type="region of interest" description="Disordered" evidence="1">
    <location>
        <begin position="1"/>
        <end position="54"/>
    </location>
</feature>
<protein>
    <submittedName>
        <fullName evidence="2">Nuclease domain-containing protein</fullName>
    </submittedName>
</protein>
<evidence type="ECO:0000313" key="2">
    <source>
        <dbReference type="EMBL" id="WWO44529.1"/>
    </source>
</evidence>
<sequence>MMRRSPMKPGKPLARTPFKRISPMPSTGMLSVQSHQRTAPKRKAGLKSKGPVSTPIRRAARGQDCTLRLAVCNFDPDTTVLCHSNFLADGKGMGLKAPDTVAAFGCSACHDVLDGRRRRPVDLPLAGLEAAFRAAVGTTHEILRSMGLLDVAPSDQKQKMEHK</sequence>
<dbReference type="EMBL" id="CP142523">
    <property type="protein sequence ID" value="WWO44529.1"/>
    <property type="molecule type" value="Genomic_DNA"/>
</dbReference>
<proteinExistence type="predicted"/>
<evidence type="ECO:0000313" key="3">
    <source>
        <dbReference type="Proteomes" id="UP001373909"/>
    </source>
</evidence>
<dbReference type="Proteomes" id="UP001373909">
    <property type="component" value="Chromosome"/>
</dbReference>
<dbReference type="RefSeq" id="WP_338678939.1">
    <property type="nucleotide sequence ID" value="NZ_CP142523.1"/>
</dbReference>
<dbReference type="Gene3D" id="3.30.50.20">
    <property type="entry name" value="prophage-derive protein ybcO"/>
    <property type="match status" value="1"/>
</dbReference>
<gene>
    <name evidence="2" type="ORF">OPV09_17570</name>
</gene>
<keyword evidence="3" id="KW-1185">Reference proteome</keyword>
<reference evidence="2 3" key="1">
    <citation type="submission" date="2024-01" db="EMBL/GenBank/DDBJ databases">
        <title>Draft genome sequences of nine bacterial species from freshwater ponds near Washington, DC.</title>
        <authorList>
            <person name="Pavloudi C."/>
            <person name="Oliver L."/>
            <person name="Slattery K."/>
            <person name="Lissner G."/>
            <person name="Saw J.H."/>
        </authorList>
    </citation>
    <scope>NUCLEOTIDE SEQUENCE [LARGE SCALE GENOMIC DNA]</scope>
    <source>
        <strain evidence="3">TB1-E2</strain>
    </source>
</reference>
<organism evidence="2 3">
    <name type="scientific">Janthinobacterium aestuarii</name>
    <dbReference type="NCBI Taxonomy" id="2985511"/>
    <lineage>
        <taxon>Bacteria</taxon>
        <taxon>Pseudomonadati</taxon>
        <taxon>Pseudomonadota</taxon>
        <taxon>Betaproteobacteria</taxon>
        <taxon>Burkholderiales</taxon>
        <taxon>Oxalobacteraceae</taxon>
        <taxon>Janthinobacterium</taxon>
    </lineage>
</organism>
<name>A0ABZ2GFY1_9BURK</name>
<evidence type="ECO:0000256" key="1">
    <source>
        <dbReference type="SAM" id="MobiDB-lite"/>
    </source>
</evidence>
<feature type="compositionally biased region" description="Polar residues" evidence="1">
    <location>
        <begin position="24"/>
        <end position="37"/>
    </location>
</feature>
<dbReference type="InterPro" id="IPR010774">
    <property type="entry name" value="YbcO"/>
</dbReference>
<dbReference type="Pfam" id="PF07102">
    <property type="entry name" value="YbcO"/>
    <property type="match status" value="1"/>
</dbReference>